<dbReference type="AlphaFoldDB" id="A0A0L0CIL3"/>
<sequence>MLPLVPINPFVVAHKITNPSANAAAAKTNSSTSTTNTNTSSNTKPKLAFSIDALVGGGGGGGVVKDSFRSVEYCPPQNLALHPTIEPPKRTSTSPVRYSSNSDLAGVEPLELRNSTRDIKPSISPITSQQRQSPVITSSQESGTQTPTREFNNSPLREHTQSPTPNDLAPAASSRSTTPLHSPRETGQDEQRIFKTQLPPGLVRPFPLPAPANMPLIRPLHSPQDSTIINHPPSSSLLPPPPNNPALAGSTSNPHLLAAQFQMAAVLAHHQQQQQQQQQHNTAGSNIPPPPPHAGGPAPPPHLPPHLMHTHHLGIFPPHGPHHPPFGNPHLIRDTYPLYPWLLSRHGRIFSHRFPGNNSKHQKF</sequence>
<feature type="compositionally biased region" description="Polar residues" evidence="1">
    <location>
        <begin position="90"/>
        <end position="103"/>
    </location>
</feature>
<dbReference type="OMA" id="PHRISHG"/>
<dbReference type="EMBL" id="JRES01000328">
    <property type="protein sequence ID" value="KNC32248.1"/>
    <property type="molecule type" value="Genomic_DNA"/>
</dbReference>
<evidence type="ECO:0000313" key="2">
    <source>
        <dbReference type="EMBL" id="KNC32248.1"/>
    </source>
</evidence>
<feature type="region of interest" description="Disordered" evidence="1">
    <location>
        <begin position="219"/>
        <end position="252"/>
    </location>
</feature>
<feature type="compositionally biased region" description="Basic and acidic residues" evidence="1">
    <location>
        <begin position="110"/>
        <end position="120"/>
    </location>
</feature>
<keyword evidence="3" id="KW-1185">Reference proteome</keyword>
<protein>
    <recommendedName>
        <fullName evidence="4">Homeotic protein empty spiracles</fullName>
    </recommendedName>
</protein>
<accession>A0A0L0CIL3</accession>
<feature type="compositionally biased region" description="Low complexity" evidence="1">
    <location>
        <begin position="269"/>
        <end position="280"/>
    </location>
</feature>
<name>A0A0L0CIL3_LUCCU</name>
<gene>
    <name evidence="2" type="ORF">FF38_06614</name>
</gene>
<feature type="compositionally biased region" description="Polar residues" evidence="1">
    <location>
        <begin position="124"/>
        <end position="165"/>
    </location>
</feature>
<feature type="region of interest" description="Disordered" evidence="1">
    <location>
        <begin position="266"/>
        <end position="309"/>
    </location>
</feature>
<feature type="compositionally biased region" description="Pro residues" evidence="1">
    <location>
        <begin position="287"/>
        <end position="304"/>
    </location>
</feature>
<evidence type="ECO:0000256" key="1">
    <source>
        <dbReference type="SAM" id="MobiDB-lite"/>
    </source>
</evidence>
<feature type="region of interest" description="Disordered" evidence="1">
    <location>
        <begin position="79"/>
        <end position="190"/>
    </location>
</feature>
<evidence type="ECO:0008006" key="4">
    <source>
        <dbReference type="Google" id="ProtNLM"/>
    </source>
</evidence>
<dbReference type="OrthoDB" id="6159439at2759"/>
<reference evidence="2 3" key="1">
    <citation type="journal article" date="2015" name="Nat. Commun.">
        <title>Lucilia cuprina genome unlocks parasitic fly biology to underpin future interventions.</title>
        <authorList>
            <person name="Anstead C.A."/>
            <person name="Korhonen P.K."/>
            <person name="Young N.D."/>
            <person name="Hall R.S."/>
            <person name="Jex A.R."/>
            <person name="Murali S.C."/>
            <person name="Hughes D.S."/>
            <person name="Lee S.F."/>
            <person name="Perry T."/>
            <person name="Stroehlein A.J."/>
            <person name="Ansell B.R."/>
            <person name="Breugelmans B."/>
            <person name="Hofmann A."/>
            <person name="Qu J."/>
            <person name="Dugan S."/>
            <person name="Lee S.L."/>
            <person name="Chao H."/>
            <person name="Dinh H."/>
            <person name="Han Y."/>
            <person name="Doddapaneni H.V."/>
            <person name="Worley K.C."/>
            <person name="Muzny D.M."/>
            <person name="Ioannidis P."/>
            <person name="Waterhouse R.M."/>
            <person name="Zdobnov E.M."/>
            <person name="James P.J."/>
            <person name="Bagnall N.H."/>
            <person name="Kotze A.C."/>
            <person name="Gibbs R.A."/>
            <person name="Richards S."/>
            <person name="Batterham P."/>
            <person name="Gasser R.B."/>
        </authorList>
    </citation>
    <scope>NUCLEOTIDE SEQUENCE [LARGE SCALE GENOMIC DNA]</scope>
    <source>
        <strain evidence="2 3">LS</strain>
        <tissue evidence="2">Full body</tissue>
    </source>
</reference>
<dbReference type="Proteomes" id="UP000037069">
    <property type="component" value="Unassembled WGS sequence"/>
</dbReference>
<proteinExistence type="predicted"/>
<comment type="caution">
    <text evidence="2">The sequence shown here is derived from an EMBL/GenBank/DDBJ whole genome shotgun (WGS) entry which is preliminary data.</text>
</comment>
<evidence type="ECO:0000313" key="3">
    <source>
        <dbReference type="Proteomes" id="UP000037069"/>
    </source>
</evidence>
<organism evidence="2 3">
    <name type="scientific">Lucilia cuprina</name>
    <name type="common">Green bottle fly</name>
    <name type="synonym">Australian sheep blowfly</name>
    <dbReference type="NCBI Taxonomy" id="7375"/>
    <lineage>
        <taxon>Eukaryota</taxon>
        <taxon>Metazoa</taxon>
        <taxon>Ecdysozoa</taxon>
        <taxon>Arthropoda</taxon>
        <taxon>Hexapoda</taxon>
        <taxon>Insecta</taxon>
        <taxon>Pterygota</taxon>
        <taxon>Neoptera</taxon>
        <taxon>Endopterygota</taxon>
        <taxon>Diptera</taxon>
        <taxon>Brachycera</taxon>
        <taxon>Muscomorpha</taxon>
        <taxon>Oestroidea</taxon>
        <taxon>Calliphoridae</taxon>
        <taxon>Luciliinae</taxon>
        <taxon>Lucilia</taxon>
    </lineage>
</organism>
<feature type="region of interest" description="Disordered" evidence="1">
    <location>
        <begin position="21"/>
        <end position="44"/>
    </location>
</feature>